<dbReference type="AlphaFoldDB" id="A0AAN8MJ69"/>
<feature type="signal peptide" evidence="1">
    <location>
        <begin position="1"/>
        <end position="29"/>
    </location>
</feature>
<feature type="chain" id="PRO_5042903678" description="F-box domain-containing protein" evidence="1">
    <location>
        <begin position="30"/>
        <end position="281"/>
    </location>
</feature>
<evidence type="ECO:0000259" key="2">
    <source>
        <dbReference type="PROSITE" id="PS50181"/>
    </source>
</evidence>
<dbReference type="InterPro" id="IPR036047">
    <property type="entry name" value="F-box-like_dom_sf"/>
</dbReference>
<reference evidence="3 4" key="1">
    <citation type="submission" date="2019-10" db="EMBL/GenBank/DDBJ databases">
        <authorList>
            <person name="Palmer J.M."/>
        </authorList>
    </citation>
    <scope>NUCLEOTIDE SEQUENCE [LARGE SCALE GENOMIC DNA]</scope>
    <source>
        <strain evidence="3 4">TWF718</strain>
    </source>
</reference>
<feature type="domain" description="F-box" evidence="2">
    <location>
        <begin position="3"/>
        <end position="49"/>
    </location>
</feature>
<dbReference type="SUPFAM" id="SSF81383">
    <property type="entry name" value="F-box domain"/>
    <property type="match status" value="1"/>
</dbReference>
<protein>
    <recommendedName>
        <fullName evidence="2">F-box domain-containing protein</fullName>
    </recommendedName>
</protein>
<evidence type="ECO:0000313" key="4">
    <source>
        <dbReference type="Proteomes" id="UP001313282"/>
    </source>
</evidence>
<sequence length="281" mass="32283">MPPRNILLLPTELQSQILLALSIVDQVSASETCTLWKEILLSKSSLQTRYPSSDNIAIPPIHQLLGGPILSDNYPSNYLRCVVNTKTWNITAYEIGPYGKPGYERTHEWRQEMLNDGPSYITQSKFLDELVLSPFMQEPFDIRLKKIHAYYGPDVKHKNDLWTWFLKNDIFLTSFWEKDGKYECPLVNVAILFPYTEARGYLAPTPLIIKRLNLTPELTIRTMVEKIALNIGKSLDKLQNLKSMLPETIKLAFAFNKESVVLEQTWGWGLHCSLFFSKDGI</sequence>
<name>A0AAN8MJ69_9PEZI</name>
<gene>
    <name evidence="3" type="ORF">TWF718_002977</name>
</gene>
<organism evidence="3 4">
    <name type="scientific">Orbilia javanica</name>
    <dbReference type="NCBI Taxonomy" id="47235"/>
    <lineage>
        <taxon>Eukaryota</taxon>
        <taxon>Fungi</taxon>
        <taxon>Dikarya</taxon>
        <taxon>Ascomycota</taxon>
        <taxon>Pezizomycotina</taxon>
        <taxon>Orbiliomycetes</taxon>
        <taxon>Orbiliales</taxon>
        <taxon>Orbiliaceae</taxon>
        <taxon>Orbilia</taxon>
    </lineage>
</organism>
<dbReference type="Proteomes" id="UP001313282">
    <property type="component" value="Unassembled WGS sequence"/>
</dbReference>
<evidence type="ECO:0000256" key="1">
    <source>
        <dbReference type="SAM" id="SignalP"/>
    </source>
</evidence>
<keyword evidence="4" id="KW-1185">Reference proteome</keyword>
<comment type="caution">
    <text evidence="3">The sequence shown here is derived from an EMBL/GenBank/DDBJ whole genome shotgun (WGS) entry which is preliminary data.</text>
</comment>
<dbReference type="PROSITE" id="PS50181">
    <property type="entry name" value="FBOX"/>
    <property type="match status" value="1"/>
</dbReference>
<proteinExistence type="predicted"/>
<dbReference type="EMBL" id="JAVHNR010000011">
    <property type="protein sequence ID" value="KAK6330777.1"/>
    <property type="molecule type" value="Genomic_DNA"/>
</dbReference>
<dbReference type="InterPro" id="IPR001810">
    <property type="entry name" value="F-box_dom"/>
</dbReference>
<dbReference type="Pfam" id="PF00646">
    <property type="entry name" value="F-box"/>
    <property type="match status" value="1"/>
</dbReference>
<evidence type="ECO:0000313" key="3">
    <source>
        <dbReference type="EMBL" id="KAK6330777.1"/>
    </source>
</evidence>
<accession>A0AAN8MJ69</accession>
<keyword evidence="1" id="KW-0732">Signal</keyword>